<name>A0AAD5PKE9_9FUNG</name>
<keyword evidence="1" id="KW-0472">Membrane</keyword>
<evidence type="ECO:0000313" key="2">
    <source>
        <dbReference type="EMBL" id="KAI9278517.1"/>
    </source>
</evidence>
<keyword evidence="3" id="KW-1185">Reference proteome</keyword>
<proteinExistence type="predicted"/>
<dbReference type="AlphaFoldDB" id="A0AAD5PKE9"/>
<dbReference type="Proteomes" id="UP001209540">
    <property type="component" value="Unassembled WGS sequence"/>
</dbReference>
<feature type="transmembrane region" description="Helical" evidence="1">
    <location>
        <begin position="77"/>
        <end position="100"/>
    </location>
</feature>
<keyword evidence="1" id="KW-0812">Transmembrane</keyword>
<organism evidence="2 3">
    <name type="scientific">Phascolomyces articulosus</name>
    <dbReference type="NCBI Taxonomy" id="60185"/>
    <lineage>
        <taxon>Eukaryota</taxon>
        <taxon>Fungi</taxon>
        <taxon>Fungi incertae sedis</taxon>
        <taxon>Mucoromycota</taxon>
        <taxon>Mucoromycotina</taxon>
        <taxon>Mucoromycetes</taxon>
        <taxon>Mucorales</taxon>
        <taxon>Lichtheimiaceae</taxon>
        <taxon>Phascolomyces</taxon>
    </lineage>
</organism>
<protein>
    <submittedName>
        <fullName evidence="2">Uncharacterized protein</fullName>
    </submittedName>
</protein>
<keyword evidence="1" id="KW-1133">Transmembrane helix</keyword>
<evidence type="ECO:0000313" key="3">
    <source>
        <dbReference type="Proteomes" id="UP001209540"/>
    </source>
</evidence>
<comment type="caution">
    <text evidence="2">The sequence shown here is derived from an EMBL/GenBank/DDBJ whole genome shotgun (WGS) entry which is preliminary data.</text>
</comment>
<gene>
    <name evidence="2" type="ORF">BDA99DRAFT_531267</name>
</gene>
<reference evidence="2" key="1">
    <citation type="journal article" date="2022" name="IScience">
        <title>Evolution of zygomycete secretomes and the origins of terrestrial fungal ecologies.</title>
        <authorList>
            <person name="Chang Y."/>
            <person name="Wang Y."/>
            <person name="Mondo S."/>
            <person name="Ahrendt S."/>
            <person name="Andreopoulos W."/>
            <person name="Barry K."/>
            <person name="Beard J."/>
            <person name="Benny G.L."/>
            <person name="Blankenship S."/>
            <person name="Bonito G."/>
            <person name="Cuomo C."/>
            <person name="Desiro A."/>
            <person name="Gervers K.A."/>
            <person name="Hundley H."/>
            <person name="Kuo A."/>
            <person name="LaButti K."/>
            <person name="Lang B.F."/>
            <person name="Lipzen A."/>
            <person name="O'Donnell K."/>
            <person name="Pangilinan J."/>
            <person name="Reynolds N."/>
            <person name="Sandor L."/>
            <person name="Smith M.E."/>
            <person name="Tsang A."/>
            <person name="Grigoriev I.V."/>
            <person name="Stajich J.E."/>
            <person name="Spatafora J.W."/>
        </authorList>
    </citation>
    <scope>NUCLEOTIDE SEQUENCE</scope>
    <source>
        <strain evidence="2">RSA 2281</strain>
    </source>
</reference>
<dbReference type="EMBL" id="JAIXMP010000001">
    <property type="protein sequence ID" value="KAI9278517.1"/>
    <property type="molecule type" value="Genomic_DNA"/>
</dbReference>
<evidence type="ECO:0000256" key="1">
    <source>
        <dbReference type="SAM" id="Phobius"/>
    </source>
</evidence>
<reference evidence="2" key="2">
    <citation type="submission" date="2023-02" db="EMBL/GenBank/DDBJ databases">
        <authorList>
            <consortium name="DOE Joint Genome Institute"/>
            <person name="Mondo S.J."/>
            <person name="Chang Y."/>
            <person name="Wang Y."/>
            <person name="Ahrendt S."/>
            <person name="Andreopoulos W."/>
            <person name="Barry K."/>
            <person name="Beard J."/>
            <person name="Benny G.L."/>
            <person name="Blankenship S."/>
            <person name="Bonito G."/>
            <person name="Cuomo C."/>
            <person name="Desiro A."/>
            <person name="Gervers K.A."/>
            <person name="Hundley H."/>
            <person name="Kuo A."/>
            <person name="LaButti K."/>
            <person name="Lang B.F."/>
            <person name="Lipzen A."/>
            <person name="O'Donnell K."/>
            <person name="Pangilinan J."/>
            <person name="Reynolds N."/>
            <person name="Sandor L."/>
            <person name="Smith M.W."/>
            <person name="Tsang A."/>
            <person name="Grigoriev I.V."/>
            <person name="Stajich J.E."/>
            <person name="Spatafora J.W."/>
        </authorList>
    </citation>
    <scope>NUCLEOTIDE SEQUENCE</scope>
    <source>
        <strain evidence="2">RSA 2281</strain>
    </source>
</reference>
<accession>A0AAD5PKE9</accession>
<sequence>MTLVALESYHTAIVMLVIKDIYNTTHALDICRCLSIYQVIIWLFRPGRVSYIQDDQIGRSNVSLIGERIHPNQDRDVFYILYDPIFGKIYFMILTTGLISTHFGCHVWHSACFYFTMAVMVYYGKMETIIITFTAVNYNVYEIRDRKCN</sequence>